<reference evidence="20 21" key="1">
    <citation type="submission" date="2022-12" db="EMBL/GenBank/DDBJ databases">
        <title>Chromosome-level genome assembly of true bugs.</title>
        <authorList>
            <person name="Ma L."/>
            <person name="Li H."/>
        </authorList>
    </citation>
    <scope>NUCLEOTIDE SEQUENCE [LARGE SCALE GENOMIC DNA]</scope>
    <source>
        <strain evidence="20">Lab_2022b</strain>
    </source>
</reference>
<feature type="binding site" evidence="14">
    <location>
        <position position="130"/>
    </location>
    <ligand>
        <name>L-glutamate</name>
        <dbReference type="ChEBI" id="CHEBI:29985"/>
    </ligand>
</feature>
<organism evidence="20 21">
    <name type="scientific">Rhynocoris fuscipes</name>
    <dbReference type="NCBI Taxonomy" id="488301"/>
    <lineage>
        <taxon>Eukaryota</taxon>
        <taxon>Metazoa</taxon>
        <taxon>Ecdysozoa</taxon>
        <taxon>Arthropoda</taxon>
        <taxon>Hexapoda</taxon>
        <taxon>Insecta</taxon>
        <taxon>Pterygota</taxon>
        <taxon>Neoptera</taxon>
        <taxon>Paraneoptera</taxon>
        <taxon>Hemiptera</taxon>
        <taxon>Heteroptera</taxon>
        <taxon>Panheteroptera</taxon>
        <taxon>Cimicomorpha</taxon>
        <taxon>Reduviidae</taxon>
        <taxon>Harpactorinae</taxon>
        <taxon>Harpactorini</taxon>
        <taxon>Rhynocoris</taxon>
    </lineage>
</organism>
<keyword evidence="21" id="KW-1185">Reference proteome</keyword>
<evidence type="ECO:0000313" key="20">
    <source>
        <dbReference type="EMBL" id="KAK9506897.1"/>
    </source>
</evidence>
<dbReference type="InterPro" id="IPR001508">
    <property type="entry name" value="Iono_Glu_rcpt_met"/>
</dbReference>
<dbReference type="Gene3D" id="1.10.287.70">
    <property type="match status" value="1"/>
</dbReference>
<accession>A0AAW1D8W4</accession>
<dbReference type="GO" id="GO:0005886">
    <property type="term" value="C:plasma membrane"/>
    <property type="evidence" value="ECO:0007669"/>
    <property type="project" value="UniProtKB-SubCell"/>
</dbReference>
<evidence type="ECO:0000256" key="13">
    <source>
        <dbReference type="ARBA" id="ARBA00023303"/>
    </source>
</evidence>
<feature type="domain" description="Ionotropic glutamate receptor C-terminal" evidence="18">
    <location>
        <begin position="48"/>
        <end position="436"/>
    </location>
</feature>
<dbReference type="InterPro" id="IPR019594">
    <property type="entry name" value="Glu/Gly-bd"/>
</dbReference>
<evidence type="ECO:0000259" key="18">
    <source>
        <dbReference type="SMART" id="SM00079"/>
    </source>
</evidence>
<dbReference type="Pfam" id="PF00060">
    <property type="entry name" value="Lig_chan"/>
    <property type="match status" value="1"/>
</dbReference>
<dbReference type="Pfam" id="PF10613">
    <property type="entry name" value="Lig_chan-Glu_bd"/>
    <property type="match status" value="1"/>
</dbReference>
<evidence type="ECO:0000256" key="6">
    <source>
        <dbReference type="ARBA" id="ARBA00022989"/>
    </source>
</evidence>
<dbReference type="FunFam" id="3.40.190.10:FF:000160">
    <property type="entry name" value="GLutamate Receptor family (AMPA)"/>
    <property type="match status" value="1"/>
</dbReference>
<feature type="domain" description="Ionotropic glutamate receptor L-glutamate and glycine-binding" evidence="19">
    <location>
        <begin position="59"/>
        <end position="114"/>
    </location>
</feature>
<evidence type="ECO:0000259" key="19">
    <source>
        <dbReference type="SMART" id="SM00918"/>
    </source>
</evidence>
<dbReference type="FunFam" id="3.40.190.10:FF:000078">
    <property type="entry name" value="glutamate receptor ionotropic, NMDA 3B"/>
    <property type="match status" value="1"/>
</dbReference>
<keyword evidence="12" id="KW-1071">Ligand-gated ion channel</keyword>
<evidence type="ECO:0000313" key="21">
    <source>
        <dbReference type="Proteomes" id="UP001461498"/>
    </source>
</evidence>
<evidence type="ECO:0000256" key="8">
    <source>
        <dbReference type="ARBA" id="ARBA00023065"/>
    </source>
</evidence>
<feature type="binding site" evidence="14">
    <location>
        <position position="373"/>
    </location>
    <ligand>
        <name>L-glutamate</name>
        <dbReference type="ChEBI" id="CHEBI:29985"/>
    </ligand>
</feature>
<feature type="transmembrane region" description="Helical" evidence="17">
    <location>
        <begin position="242"/>
        <end position="265"/>
    </location>
</feature>
<evidence type="ECO:0000256" key="9">
    <source>
        <dbReference type="ARBA" id="ARBA00023136"/>
    </source>
</evidence>
<keyword evidence="9 17" id="KW-0472">Membrane</keyword>
<dbReference type="Gene3D" id="3.40.190.10">
    <property type="entry name" value="Periplasmic binding protein-like II"/>
    <property type="match status" value="2"/>
</dbReference>
<dbReference type="AlphaFoldDB" id="A0AAW1D8W4"/>
<dbReference type="InterPro" id="IPR015683">
    <property type="entry name" value="Ionotropic_Glu_rcpt"/>
</dbReference>
<feature type="binding site" evidence="14">
    <location>
        <position position="294"/>
    </location>
    <ligand>
        <name>L-glutamate</name>
        <dbReference type="ChEBI" id="CHEBI:29985"/>
    </ligand>
</feature>
<feature type="site" description="Crucial to convey clamshell closure to channel opening" evidence="15">
    <location>
        <position position="272"/>
    </location>
</feature>
<gene>
    <name evidence="20" type="ORF">O3M35_008747</name>
</gene>
<evidence type="ECO:0000256" key="14">
    <source>
        <dbReference type="PIRSR" id="PIRSR601508-1"/>
    </source>
</evidence>
<feature type="binding site" evidence="14">
    <location>
        <position position="125"/>
    </location>
    <ligand>
        <name>L-glutamate</name>
        <dbReference type="ChEBI" id="CHEBI:29985"/>
    </ligand>
</feature>
<evidence type="ECO:0000256" key="11">
    <source>
        <dbReference type="ARBA" id="ARBA00023180"/>
    </source>
</evidence>
<evidence type="ECO:0000256" key="4">
    <source>
        <dbReference type="ARBA" id="ARBA00022475"/>
    </source>
</evidence>
<dbReference type="Proteomes" id="UP001461498">
    <property type="component" value="Unassembled WGS sequence"/>
</dbReference>
<evidence type="ECO:0000256" key="16">
    <source>
        <dbReference type="PIRSR" id="PIRSR601508-3"/>
    </source>
</evidence>
<sequence>MDWKITSDHTEPKLYAKWDSKTGLKKYRKIEPIKRFFRIGTGYSVPFAYPVLDKKTNEPILNEDGTEKWEGYCIDLIDRLAQDMNFEYELSTSYDYGVKLKNGSWSGLVGQLATGKIDMIVGALTMTSEREEVIDFVAPYFEQTGFSIVIRKPFRKTSLFKFMTVLRIEVWISILGALCLTAIMIWLLEKYSPYSAKNNKDKYSYPCRDFSLRESFWFAVTSFTPQGGGEAPKALSSRTLVAAYWLFVVLMLATFTANLAAFLTVERMQNPVQSLKQLARQSRINYTVVTDSDTHAYFRNMKFAEETLYRVWKEITLNNSADQSQYRVWDYPIKEQYAHILIAMEKTGTVATPEEGFRKVSESEDAEFALIHDALEIKYKVYQDCNLTEIGEVFAEQPYAIAVQQGSHLNEEISRRILDLQSDRYFEGLTSKFWNSTKKNKCDSYDEDEGITLESLGGVFIATLVGLLLAMITLGVEVFYEKRKKSKVVKVKEDNVNIPAVLKDEFLIAKEFGNHKAVAKNKGLIKTKPKVNYITVYPRGQLY</sequence>
<dbReference type="GO" id="GO:0043226">
    <property type="term" value="C:organelle"/>
    <property type="evidence" value="ECO:0007669"/>
    <property type="project" value="UniProtKB-ARBA"/>
</dbReference>
<dbReference type="InterPro" id="IPR001320">
    <property type="entry name" value="Iontro_rcpt_C"/>
</dbReference>
<feature type="disulfide bond" evidence="16">
    <location>
        <begin position="385"/>
        <end position="442"/>
    </location>
</feature>
<dbReference type="PANTHER" id="PTHR18966">
    <property type="entry name" value="IONOTROPIC GLUTAMATE RECEPTOR"/>
    <property type="match status" value="1"/>
</dbReference>
<evidence type="ECO:0000256" key="7">
    <source>
        <dbReference type="ARBA" id="ARBA00023054"/>
    </source>
</evidence>
<comment type="similarity">
    <text evidence="2">Belongs to the glutamate-gated ion channel (TC 1.A.10.1) family.</text>
</comment>
<dbReference type="SMART" id="SM00079">
    <property type="entry name" value="PBPe"/>
    <property type="match status" value="1"/>
</dbReference>
<keyword evidence="5 17" id="KW-0812">Transmembrane</keyword>
<dbReference type="SUPFAM" id="SSF81324">
    <property type="entry name" value="Voltage-gated potassium channels"/>
    <property type="match status" value="1"/>
</dbReference>
<comment type="caution">
    <text evidence="20">The sequence shown here is derived from an EMBL/GenBank/DDBJ whole genome shotgun (WGS) entry which is preliminary data.</text>
</comment>
<keyword evidence="3" id="KW-0813">Transport</keyword>
<dbReference type="PRINTS" id="PR00177">
    <property type="entry name" value="NMDARECEPTOR"/>
</dbReference>
<keyword evidence="10" id="KW-0675">Receptor</keyword>
<dbReference type="EMBL" id="JAPXFL010000005">
    <property type="protein sequence ID" value="KAK9506897.1"/>
    <property type="molecule type" value="Genomic_DNA"/>
</dbReference>
<dbReference type="CDD" id="cd13717">
    <property type="entry name" value="PBP2_iGluR_putative"/>
    <property type="match status" value="1"/>
</dbReference>
<proteinExistence type="inferred from homology"/>
<dbReference type="GO" id="GO:0015276">
    <property type="term" value="F:ligand-gated monoatomic ion channel activity"/>
    <property type="evidence" value="ECO:0007669"/>
    <property type="project" value="InterPro"/>
</dbReference>
<feature type="transmembrane region" description="Helical" evidence="17">
    <location>
        <begin position="170"/>
        <end position="188"/>
    </location>
</feature>
<feature type="site" description="Interaction with the cone snail toxin Con-ikot-ikot" evidence="15">
    <location>
        <position position="299"/>
    </location>
</feature>
<dbReference type="FunFam" id="1.10.287.70:FF:000143">
    <property type="entry name" value="Probable glutamate receptor"/>
    <property type="match status" value="1"/>
</dbReference>
<keyword evidence="7" id="KW-0175">Coiled coil</keyword>
<comment type="subcellular location">
    <subcellularLocation>
        <location evidence="1">Cell membrane</location>
        <topology evidence="1">Multi-pass membrane protein</topology>
    </subcellularLocation>
</comment>
<dbReference type="GO" id="GO:0038023">
    <property type="term" value="F:signaling receptor activity"/>
    <property type="evidence" value="ECO:0007669"/>
    <property type="project" value="InterPro"/>
</dbReference>
<keyword evidence="4" id="KW-1003">Cell membrane</keyword>
<keyword evidence="8" id="KW-0406">Ion transport</keyword>
<evidence type="ECO:0000256" key="12">
    <source>
        <dbReference type="ARBA" id="ARBA00023286"/>
    </source>
</evidence>
<protein>
    <submittedName>
        <fullName evidence="20">Uncharacterized protein</fullName>
    </submittedName>
</protein>
<keyword evidence="6 17" id="KW-1133">Transmembrane helix</keyword>
<feature type="transmembrane region" description="Helical" evidence="17">
    <location>
        <begin position="456"/>
        <end position="480"/>
    </location>
</feature>
<name>A0AAW1D8W4_9HEMI</name>
<evidence type="ECO:0000256" key="3">
    <source>
        <dbReference type="ARBA" id="ARBA00022448"/>
    </source>
</evidence>
<evidence type="ECO:0000256" key="10">
    <source>
        <dbReference type="ARBA" id="ARBA00023170"/>
    </source>
</evidence>
<evidence type="ECO:0000256" key="17">
    <source>
        <dbReference type="SAM" id="Phobius"/>
    </source>
</evidence>
<keyword evidence="11" id="KW-0325">Glycoprotein</keyword>
<evidence type="ECO:0000256" key="2">
    <source>
        <dbReference type="ARBA" id="ARBA00008685"/>
    </source>
</evidence>
<evidence type="ECO:0000256" key="15">
    <source>
        <dbReference type="PIRSR" id="PIRSR601508-2"/>
    </source>
</evidence>
<keyword evidence="13" id="KW-0407">Ion channel</keyword>
<evidence type="ECO:0000256" key="5">
    <source>
        <dbReference type="ARBA" id="ARBA00022692"/>
    </source>
</evidence>
<evidence type="ECO:0000256" key="1">
    <source>
        <dbReference type="ARBA" id="ARBA00004651"/>
    </source>
</evidence>
<keyword evidence="16" id="KW-1015">Disulfide bond</keyword>
<dbReference type="SMART" id="SM00918">
    <property type="entry name" value="Lig_chan-Glu_bd"/>
    <property type="match status" value="1"/>
</dbReference>
<dbReference type="SUPFAM" id="SSF53850">
    <property type="entry name" value="Periplasmic binding protein-like II"/>
    <property type="match status" value="1"/>
</dbReference>